<dbReference type="InParanoid" id="A7F767"/>
<reference evidence="3" key="1">
    <citation type="journal article" date="2011" name="PLoS Genet.">
        <title>Genomic analysis of the necrotrophic fungal pathogens Sclerotinia sclerotiorum and Botrytis cinerea.</title>
        <authorList>
            <person name="Amselem J."/>
            <person name="Cuomo C.A."/>
            <person name="van Kan J.A."/>
            <person name="Viaud M."/>
            <person name="Benito E.P."/>
            <person name="Couloux A."/>
            <person name="Coutinho P.M."/>
            <person name="de Vries R.P."/>
            <person name="Dyer P.S."/>
            <person name="Fillinger S."/>
            <person name="Fournier E."/>
            <person name="Gout L."/>
            <person name="Hahn M."/>
            <person name="Kohn L."/>
            <person name="Lapalu N."/>
            <person name="Plummer K.M."/>
            <person name="Pradier J.M."/>
            <person name="Quevillon E."/>
            <person name="Sharon A."/>
            <person name="Simon A."/>
            <person name="ten Have A."/>
            <person name="Tudzynski B."/>
            <person name="Tudzynski P."/>
            <person name="Wincker P."/>
            <person name="Andrew M."/>
            <person name="Anthouard V."/>
            <person name="Beever R.E."/>
            <person name="Beffa R."/>
            <person name="Benoit I."/>
            <person name="Bouzid O."/>
            <person name="Brault B."/>
            <person name="Chen Z."/>
            <person name="Choquer M."/>
            <person name="Collemare J."/>
            <person name="Cotton P."/>
            <person name="Danchin E.G."/>
            <person name="Da Silva C."/>
            <person name="Gautier A."/>
            <person name="Giraud C."/>
            <person name="Giraud T."/>
            <person name="Gonzalez C."/>
            <person name="Grossetete S."/>
            <person name="Guldener U."/>
            <person name="Henrissat B."/>
            <person name="Howlett B.J."/>
            <person name="Kodira C."/>
            <person name="Kretschmer M."/>
            <person name="Lappartient A."/>
            <person name="Leroch M."/>
            <person name="Levis C."/>
            <person name="Mauceli E."/>
            <person name="Neuveglise C."/>
            <person name="Oeser B."/>
            <person name="Pearson M."/>
            <person name="Poulain J."/>
            <person name="Poussereau N."/>
            <person name="Quesneville H."/>
            <person name="Rascle C."/>
            <person name="Schumacher J."/>
            <person name="Segurens B."/>
            <person name="Sexton A."/>
            <person name="Silva E."/>
            <person name="Sirven C."/>
            <person name="Soanes D.M."/>
            <person name="Talbot N.J."/>
            <person name="Templeton M."/>
            <person name="Yandava C."/>
            <person name="Yarden O."/>
            <person name="Zeng Q."/>
            <person name="Rollins J.A."/>
            <person name="Lebrun M.H."/>
            <person name="Dickman M."/>
        </authorList>
    </citation>
    <scope>NUCLEOTIDE SEQUENCE [LARGE SCALE GENOMIC DNA]</scope>
    <source>
        <strain evidence="3">ATCC 18683 / 1980 / Ss-1</strain>
    </source>
</reference>
<dbReference type="KEGG" id="ssl:SS1G_13447"/>
<sequence>MALSFVVAEFLMAEQYRLSSEIVMKNEVSKVPRDFWDAIGVSDVGCMDLKQYEYREIFNLALILGYTKKVLSSMRQGRKVCVQVMRALWGSLDVKVMNGDEKSQAKTLDRQDKIDRPGDAETQRGGKIQEE</sequence>
<dbReference type="AlphaFoldDB" id="A7F767"/>
<dbReference type="HOGENOM" id="CLU_1928854_0_0_1"/>
<dbReference type="GeneID" id="5481694"/>
<dbReference type="Proteomes" id="UP000001312">
    <property type="component" value="Unassembled WGS sequence"/>
</dbReference>
<evidence type="ECO:0000256" key="1">
    <source>
        <dbReference type="SAM" id="MobiDB-lite"/>
    </source>
</evidence>
<protein>
    <submittedName>
        <fullName evidence="2">Uncharacterized protein</fullName>
    </submittedName>
</protein>
<evidence type="ECO:0000313" key="2">
    <source>
        <dbReference type="EMBL" id="EDN98588.1"/>
    </source>
</evidence>
<dbReference type="EMBL" id="CH476645">
    <property type="protein sequence ID" value="EDN98588.1"/>
    <property type="molecule type" value="Genomic_DNA"/>
</dbReference>
<organism evidence="2 3">
    <name type="scientific">Sclerotinia sclerotiorum (strain ATCC 18683 / 1980 / Ss-1)</name>
    <name type="common">White mold</name>
    <name type="synonym">Whetzelinia sclerotiorum</name>
    <dbReference type="NCBI Taxonomy" id="665079"/>
    <lineage>
        <taxon>Eukaryota</taxon>
        <taxon>Fungi</taxon>
        <taxon>Dikarya</taxon>
        <taxon>Ascomycota</taxon>
        <taxon>Pezizomycotina</taxon>
        <taxon>Leotiomycetes</taxon>
        <taxon>Helotiales</taxon>
        <taxon>Sclerotiniaceae</taxon>
        <taxon>Sclerotinia</taxon>
    </lineage>
</organism>
<proteinExistence type="predicted"/>
<evidence type="ECO:0000313" key="3">
    <source>
        <dbReference type="Proteomes" id="UP000001312"/>
    </source>
</evidence>
<keyword evidence="3" id="KW-1185">Reference proteome</keyword>
<name>A7F767_SCLS1</name>
<gene>
    <name evidence="2" type="ORF">SS1G_13447</name>
</gene>
<dbReference type="RefSeq" id="XP_001585563.1">
    <property type="nucleotide sequence ID" value="XM_001585513.1"/>
</dbReference>
<feature type="region of interest" description="Disordered" evidence="1">
    <location>
        <begin position="102"/>
        <end position="131"/>
    </location>
</feature>
<accession>A7F767</accession>